<dbReference type="Gene3D" id="1.10.1240.10">
    <property type="entry name" value="Methionine synthase domain"/>
    <property type="match status" value="1"/>
</dbReference>
<dbReference type="GO" id="GO:0003700">
    <property type="term" value="F:DNA-binding transcription factor activity"/>
    <property type="evidence" value="ECO:0007669"/>
    <property type="project" value="InterPro"/>
</dbReference>
<dbReference type="GO" id="GO:0003677">
    <property type="term" value="F:DNA binding"/>
    <property type="evidence" value="ECO:0007669"/>
    <property type="project" value="UniProtKB-KW"/>
</dbReference>
<dbReference type="PANTHER" id="PTHR30204">
    <property type="entry name" value="REDOX-CYCLING DRUG-SENSING TRANSCRIPTIONAL ACTIVATOR SOXR"/>
    <property type="match status" value="1"/>
</dbReference>
<evidence type="ECO:0000313" key="6">
    <source>
        <dbReference type="Proteomes" id="UP000287224"/>
    </source>
</evidence>
<name>A0A401ZC83_9CHLR</name>
<dbReference type="GO" id="GO:0031419">
    <property type="term" value="F:cobalamin binding"/>
    <property type="evidence" value="ECO:0007669"/>
    <property type="project" value="InterPro"/>
</dbReference>
<evidence type="ECO:0000256" key="1">
    <source>
        <dbReference type="ARBA" id="ARBA00023015"/>
    </source>
</evidence>
<dbReference type="PANTHER" id="PTHR30204:SF67">
    <property type="entry name" value="HTH-TYPE TRANSCRIPTIONAL REGULATOR MLRA-RELATED"/>
    <property type="match status" value="1"/>
</dbReference>
<sequence>MTTYDGSMEWPRLEQYSDQPVFNTKAVVQQTGVPAPTLRAWERRYSLLQPERANNAYRLYSERDIALIHWLKECVDGGMSISHAVALFRHLEEQQRHPTEEEDVDTYFEVATPSFQVALNPPEPNVDQLARVGREAPGDSLSAFQSETLKVGRGYPEAYSMQVARAQLIEIFQDMDEQAAQVLMGSMLSFYAVEQVCSELIMPTLWDIGHLWAEGYLTVSVEHFASNFFRAVLTNMFHVTRGPSTGPLVITCCAPGEPHELSVLMLSLLLRRRGVRVIYLGQSIETTGLLHTAKKVSPAAICLSLTLPAYLPALMSLGRQLQLMPDPRPLLIYGGQAFAQFPHPKNLIPEGMYMHGDLNEITTHIQSVVLEASVKK</sequence>
<dbReference type="CDD" id="cd01104">
    <property type="entry name" value="HTH_MlrA-CarA"/>
    <property type="match status" value="1"/>
</dbReference>
<keyword evidence="6" id="KW-1185">Reference proteome</keyword>
<dbReference type="RefSeq" id="WP_126595612.1">
    <property type="nucleotide sequence ID" value="NZ_BIFQ01000001.1"/>
</dbReference>
<keyword evidence="3" id="KW-0804">Transcription</keyword>
<dbReference type="PROSITE" id="PS50937">
    <property type="entry name" value="HTH_MERR_2"/>
    <property type="match status" value="1"/>
</dbReference>
<keyword evidence="2" id="KW-0238">DNA-binding</keyword>
<dbReference type="InterPro" id="IPR000551">
    <property type="entry name" value="MerR-type_HTH_dom"/>
</dbReference>
<evidence type="ECO:0000259" key="4">
    <source>
        <dbReference type="PROSITE" id="PS50937"/>
    </source>
</evidence>
<dbReference type="Pfam" id="PF02607">
    <property type="entry name" value="B12-binding_2"/>
    <property type="match status" value="1"/>
</dbReference>
<dbReference type="SUPFAM" id="SSF52242">
    <property type="entry name" value="Cobalamin (vitamin B12)-binding domain"/>
    <property type="match status" value="1"/>
</dbReference>
<dbReference type="InterPro" id="IPR006158">
    <property type="entry name" value="Cobalamin-bd"/>
</dbReference>
<dbReference type="InterPro" id="IPR003759">
    <property type="entry name" value="Cbl-bd_cap"/>
</dbReference>
<evidence type="ECO:0000256" key="3">
    <source>
        <dbReference type="ARBA" id="ARBA00023163"/>
    </source>
</evidence>
<dbReference type="Gene3D" id="3.40.50.280">
    <property type="entry name" value="Cobalamin-binding domain"/>
    <property type="match status" value="1"/>
</dbReference>
<dbReference type="Pfam" id="PF02310">
    <property type="entry name" value="B12-binding"/>
    <property type="match status" value="1"/>
</dbReference>
<comment type="caution">
    <text evidence="5">The sequence shown here is derived from an EMBL/GenBank/DDBJ whole genome shotgun (WGS) entry which is preliminary data.</text>
</comment>
<dbReference type="Proteomes" id="UP000287224">
    <property type="component" value="Unassembled WGS sequence"/>
</dbReference>
<dbReference type="InterPro" id="IPR036724">
    <property type="entry name" value="Cobalamin-bd_sf"/>
</dbReference>
<dbReference type="Pfam" id="PF13411">
    <property type="entry name" value="MerR_1"/>
    <property type="match status" value="1"/>
</dbReference>
<dbReference type="SUPFAM" id="SSF46955">
    <property type="entry name" value="Putative DNA-binding domain"/>
    <property type="match status" value="1"/>
</dbReference>
<evidence type="ECO:0000313" key="5">
    <source>
        <dbReference type="EMBL" id="GCE04459.1"/>
    </source>
</evidence>
<feature type="domain" description="HTH merR-type" evidence="4">
    <location>
        <begin position="31"/>
        <end position="90"/>
    </location>
</feature>
<protein>
    <submittedName>
        <fullName evidence="5">MerR family transcriptional regulator</fullName>
    </submittedName>
</protein>
<keyword evidence="1" id="KW-0805">Transcription regulation</keyword>
<organism evidence="5 6">
    <name type="scientific">Dictyobacter aurantiacus</name>
    <dbReference type="NCBI Taxonomy" id="1936993"/>
    <lineage>
        <taxon>Bacteria</taxon>
        <taxon>Bacillati</taxon>
        <taxon>Chloroflexota</taxon>
        <taxon>Ktedonobacteria</taxon>
        <taxon>Ktedonobacterales</taxon>
        <taxon>Dictyobacteraceae</taxon>
        <taxon>Dictyobacter</taxon>
    </lineage>
</organism>
<dbReference type="Gene3D" id="1.10.1660.10">
    <property type="match status" value="1"/>
</dbReference>
<dbReference type="EMBL" id="BIFQ01000001">
    <property type="protein sequence ID" value="GCE04459.1"/>
    <property type="molecule type" value="Genomic_DNA"/>
</dbReference>
<dbReference type="SMART" id="SM00422">
    <property type="entry name" value="HTH_MERR"/>
    <property type="match status" value="1"/>
</dbReference>
<evidence type="ECO:0000256" key="2">
    <source>
        <dbReference type="ARBA" id="ARBA00023125"/>
    </source>
</evidence>
<dbReference type="GO" id="GO:0046872">
    <property type="term" value="F:metal ion binding"/>
    <property type="evidence" value="ECO:0007669"/>
    <property type="project" value="InterPro"/>
</dbReference>
<accession>A0A401ZC83</accession>
<proteinExistence type="predicted"/>
<dbReference type="InterPro" id="IPR047057">
    <property type="entry name" value="MerR_fam"/>
</dbReference>
<dbReference type="InterPro" id="IPR009061">
    <property type="entry name" value="DNA-bd_dom_put_sf"/>
</dbReference>
<gene>
    <name evidence="5" type="ORF">KDAU_17880</name>
</gene>
<dbReference type="OrthoDB" id="9800334at2"/>
<dbReference type="InterPro" id="IPR036594">
    <property type="entry name" value="Meth_synthase_dom"/>
</dbReference>
<dbReference type="AlphaFoldDB" id="A0A401ZC83"/>
<reference evidence="6" key="1">
    <citation type="submission" date="2018-12" db="EMBL/GenBank/DDBJ databases">
        <title>Tengunoibacter tsumagoiensis gen. nov., sp. nov., Dictyobacter kobayashii sp. nov., D. alpinus sp. nov., and D. joshuensis sp. nov. and description of Dictyobacteraceae fam. nov. within the order Ktedonobacterales isolated from Tengu-no-mugimeshi.</title>
        <authorList>
            <person name="Wang C.M."/>
            <person name="Zheng Y."/>
            <person name="Sakai Y."/>
            <person name="Toyoda A."/>
            <person name="Minakuchi Y."/>
            <person name="Abe K."/>
            <person name="Yokota A."/>
            <person name="Yabe S."/>
        </authorList>
    </citation>
    <scope>NUCLEOTIDE SEQUENCE [LARGE SCALE GENOMIC DNA]</scope>
    <source>
        <strain evidence="6">S-27</strain>
    </source>
</reference>